<keyword evidence="3" id="KW-1185">Reference proteome</keyword>
<dbReference type="Proteomes" id="UP000576393">
    <property type="component" value="Unassembled WGS sequence"/>
</dbReference>
<evidence type="ECO:0000256" key="1">
    <source>
        <dbReference type="SAM" id="MobiDB-lite"/>
    </source>
</evidence>
<evidence type="ECO:0000313" key="2">
    <source>
        <dbReference type="EMBL" id="NYF39196.1"/>
    </source>
</evidence>
<protein>
    <submittedName>
        <fullName evidence="2">Uncharacterized protein</fullName>
    </submittedName>
</protein>
<organism evidence="2 3">
    <name type="scientific">Streptosporangium sandarakinum</name>
    <dbReference type="NCBI Taxonomy" id="1260955"/>
    <lineage>
        <taxon>Bacteria</taxon>
        <taxon>Bacillati</taxon>
        <taxon>Actinomycetota</taxon>
        <taxon>Actinomycetes</taxon>
        <taxon>Streptosporangiales</taxon>
        <taxon>Streptosporangiaceae</taxon>
        <taxon>Streptosporangium</taxon>
    </lineage>
</organism>
<gene>
    <name evidence="2" type="ORF">HDA43_001355</name>
</gene>
<reference evidence="2 3" key="1">
    <citation type="submission" date="2020-07" db="EMBL/GenBank/DDBJ databases">
        <title>Sequencing the genomes of 1000 actinobacteria strains.</title>
        <authorList>
            <person name="Klenk H.-P."/>
        </authorList>
    </citation>
    <scope>NUCLEOTIDE SEQUENCE [LARGE SCALE GENOMIC DNA]</scope>
    <source>
        <strain evidence="2 3">DSM 45763</strain>
    </source>
</reference>
<feature type="compositionally biased region" description="Low complexity" evidence="1">
    <location>
        <begin position="54"/>
        <end position="72"/>
    </location>
</feature>
<feature type="compositionally biased region" description="Gly residues" evidence="1">
    <location>
        <begin position="79"/>
        <end position="100"/>
    </location>
</feature>
<evidence type="ECO:0000313" key="3">
    <source>
        <dbReference type="Proteomes" id="UP000576393"/>
    </source>
</evidence>
<feature type="compositionally biased region" description="Pro residues" evidence="1">
    <location>
        <begin position="159"/>
        <end position="168"/>
    </location>
</feature>
<comment type="caution">
    <text evidence="2">The sequence shown here is derived from an EMBL/GenBank/DDBJ whole genome shotgun (WGS) entry which is preliminary data.</text>
</comment>
<proteinExistence type="predicted"/>
<accession>A0A852UUJ6</accession>
<feature type="region of interest" description="Disordered" evidence="1">
    <location>
        <begin position="23"/>
        <end position="168"/>
    </location>
</feature>
<feature type="compositionally biased region" description="Low complexity" evidence="1">
    <location>
        <begin position="101"/>
        <end position="127"/>
    </location>
</feature>
<dbReference type="AlphaFoldDB" id="A0A852UUJ6"/>
<sequence>MTVASAVAGVAVAAVVGGGIVFAVAGGDDPAGPSAPKGTGTSQEARQDPASGESGTRSGDASSDGSAESGGSDESGETGDFGGSSGYDGSGAEGAGGGDGAAASGSQSGSGSSTGKTATGKTTNGKTNPSTPAKEHQSGTGQSSDEDGLTDPRSDGPPGSVPPLSPTR</sequence>
<name>A0A852UUJ6_9ACTN</name>
<dbReference type="EMBL" id="JACCCO010000001">
    <property type="protein sequence ID" value="NYF39196.1"/>
    <property type="molecule type" value="Genomic_DNA"/>
</dbReference>
<dbReference type="RefSeq" id="WP_179818835.1">
    <property type="nucleotide sequence ID" value="NZ_JACCCO010000001.1"/>
</dbReference>